<dbReference type="GO" id="GO:0005764">
    <property type="term" value="C:lysosome"/>
    <property type="evidence" value="ECO:0007669"/>
    <property type="project" value="TreeGrafter"/>
</dbReference>
<dbReference type="PROSITE" id="PS51767">
    <property type="entry name" value="PEPTIDASE_A1"/>
    <property type="match status" value="1"/>
</dbReference>
<name>A0A183BZA7_GLOPA</name>
<feature type="compositionally biased region" description="Basic and acidic residues" evidence="3">
    <location>
        <begin position="35"/>
        <end position="46"/>
    </location>
</feature>
<dbReference type="InterPro" id="IPR033121">
    <property type="entry name" value="PEPTIDASE_A1"/>
</dbReference>
<dbReference type="CDD" id="cd05471">
    <property type="entry name" value="pepsin_like"/>
    <property type="match status" value="1"/>
</dbReference>
<dbReference type="Gene3D" id="2.40.70.10">
    <property type="entry name" value="Acid Proteases"/>
    <property type="match status" value="1"/>
</dbReference>
<reference evidence="5" key="1">
    <citation type="submission" date="2013-12" db="EMBL/GenBank/DDBJ databases">
        <authorList>
            <person name="Aslett M."/>
        </authorList>
    </citation>
    <scope>NUCLEOTIDE SEQUENCE [LARGE SCALE GENOMIC DNA]</scope>
    <source>
        <strain evidence="5">Lindley</strain>
    </source>
</reference>
<dbReference type="PANTHER" id="PTHR47966:SF40">
    <property type="entry name" value="ASPARTIC PROTEASE 3"/>
    <property type="match status" value="1"/>
</dbReference>
<evidence type="ECO:0000256" key="2">
    <source>
        <dbReference type="PIRSR" id="PIRSR601461-2"/>
    </source>
</evidence>
<dbReference type="GO" id="GO:0006508">
    <property type="term" value="P:proteolysis"/>
    <property type="evidence" value="ECO:0007669"/>
    <property type="project" value="InterPro"/>
</dbReference>
<dbReference type="SUPFAM" id="SSF50630">
    <property type="entry name" value="Acid proteases"/>
    <property type="match status" value="1"/>
</dbReference>
<dbReference type="InterPro" id="IPR021109">
    <property type="entry name" value="Peptidase_aspartic_dom_sf"/>
</dbReference>
<feature type="region of interest" description="Disordered" evidence="3">
    <location>
        <begin position="29"/>
        <end position="55"/>
    </location>
</feature>
<dbReference type="WBParaSite" id="GPLIN_000594800">
    <property type="protein sequence ID" value="GPLIN_000594800"/>
    <property type="gene ID" value="GPLIN_000594800"/>
</dbReference>
<dbReference type="Pfam" id="PF00026">
    <property type="entry name" value="Asp"/>
    <property type="match status" value="1"/>
</dbReference>
<evidence type="ECO:0000256" key="1">
    <source>
        <dbReference type="ARBA" id="ARBA00007447"/>
    </source>
</evidence>
<evidence type="ECO:0000313" key="5">
    <source>
        <dbReference type="Proteomes" id="UP000050741"/>
    </source>
</evidence>
<evidence type="ECO:0000256" key="3">
    <source>
        <dbReference type="SAM" id="MobiDB-lite"/>
    </source>
</evidence>
<organism evidence="5 6">
    <name type="scientific">Globodera pallida</name>
    <name type="common">Potato cyst nematode worm</name>
    <name type="synonym">Heterodera pallida</name>
    <dbReference type="NCBI Taxonomy" id="36090"/>
    <lineage>
        <taxon>Eukaryota</taxon>
        <taxon>Metazoa</taxon>
        <taxon>Ecdysozoa</taxon>
        <taxon>Nematoda</taxon>
        <taxon>Chromadorea</taxon>
        <taxon>Rhabditida</taxon>
        <taxon>Tylenchina</taxon>
        <taxon>Tylenchomorpha</taxon>
        <taxon>Tylenchoidea</taxon>
        <taxon>Heteroderidae</taxon>
        <taxon>Heteroderinae</taxon>
        <taxon>Globodera</taxon>
    </lineage>
</organism>
<dbReference type="PANTHER" id="PTHR47966">
    <property type="entry name" value="BETA-SITE APP-CLEAVING ENZYME, ISOFORM A-RELATED"/>
    <property type="match status" value="1"/>
</dbReference>
<dbReference type="Proteomes" id="UP000050741">
    <property type="component" value="Unassembled WGS sequence"/>
</dbReference>
<feature type="domain" description="Peptidase A1" evidence="4">
    <location>
        <begin position="81"/>
        <end position="161"/>
    </location>
</feature>
<dbReference type="InterPro" id="IPR001969">
    <property type="entry name" value="Aspartic_peptidase_AS"/>
</dbReference>
<dbReference type="FunFam" id="2.40.70.10:FF:000008">
    <property type="entry name" value="Cathepsin D"/>
    <property type="match status" value="1"/>
</dbReference>
<dbReference type="InterPro" id="IPR001461">
    <property type="entry name" value="Aspartic_peptidase_A1"/>
</dbReference>
<keyword evidence="5" id="KW-1185">Reference proteome</keyword>
<evidence type="ECO:0000259" key="4">
    <source>
        <dbReference type="PROSITE" id="PS51767"/>
    </source>
</evidence>
<sequence length="161" mass="17458">MASLNSLVNSSNVAMDVQSFLKRKFGGLSKRRRDAKGSSTDDKTPNDSRTQNGGSSLQLNDYGNVCLEFRFLSLLFVQTQYFGPILIGAPPQQFHVLFDTGSSNLWVPCKGCNDTACLVHRQFNCANSTGCQTVGQSFHIAYGTGSASGVLLQDSVCVSRF</sequence>
<accession>A0A183BZA7</accession>
<dbReference type="GO" id="GO:0004190">
    <property type="term" value="F:aspartic-type endopeptidase activity"/>
    <property type="evidence" value="ECO:0007669"/>
    <property type="project" value="InterPro"/>
</dbReference>
<comment type="similarity">
    <text evidence="1">Belongs to the peptidase A1 family.</text>
</comment>
<reference evidence="5" key="2">
    <citation type="submission" date="2014-05" db="EMBL/GenBank/DDBJ databases">
        <title>The genome and life-stage specific transcriptomes of Globodera pallida elucidate key aspects of plant parasitism by a cyst nematode.</title>
        <authorList>
            <person name="Cotton J.A."/>
            <person name="Lilley C.J."/>
            <person name="Jones L.M."/>
            <person name="Kikuchi T."/>
            <person name="Reid A.J."/>
            <person name="Thorpe P."/>
            <person name="Tsai I.J."/>
            <person name="Beasley H."/>
            <person name="Blok V."/>
            <person name="Cock P.J.A."/>
            <person name="Van den Akker S.E."/>
            <person name="Holroyd N."/>
            <person name="Hunt M."/>
            <person name="Mantelin S."/>
            <person name="Naghra H."/>
            <person name="Pain A."/>
            <person name="Palomares-Rius J.E."/>
            <person name="Zarowiecki M."/>
            <person name="Berriman M."/>
            <person name="Jones J.T."/>
            <person name="Urwin P.E."/>
        </authorList>
    </citation>
    <scope>NUCLEOTIDE SEQUENCE [LARGE SCALE GENOMIC DNA]</scope>
    <source>
        <strain evidence="5">Lindley</strain>
    </source>
</reference>
<keyword evidence="2" id="KW-1015">Disulfide bond</keyword>
<protein>
    <submittedName>
        <fullName evidence="6">Peptidase A1 domain-containing protein</fullName>
    </submittedName>
</protein>
<dbReference type="PROSITE" id="PS00141">
    <property type="entry name" value="ASP_PROTEASE"/>
    <property type="match status" value="1"/>
</dbReference>
<feature type="disulfide bond" evidence="2">
    <location>
        <begin position="112"/>
        <end position="117"/>
    </location>
</feature>
<proteinExistence type="inferred from homology"/>
<dbReference type="InterPro" id="IPR034164">
    <property type="entry name" value="Pepsin-like_dom"/>
</dbReference>
<evidence type="ECO:0000313" key="6">
    <source>
        <dbReference type="WBParaSite" id="GPLIN_000594800"/>
    </source>
</evidence>
<dbReference type="AlphaFoldDB" id="A0A183BZA7"/>
<reference evidence="6" key="3">
    <citation type="submission" date="2016-06" db="UniProtKB">
        <authorList>
            <consortium name="WormBaseParasite"/>
        </authorList>
    </citation>
    <scope>IDENTIFICATION</scope>
</reference>